<comment type="caution">
    <text evidence="1">The sequence shown here is derived from an EMBL/GenBank/DDBJ whole genome shotgun (WGS) entry which is preliminary data.</text>
</comment>
<keyword evidence="2" id="KW-1185">Reference proteome</keyword>
<dbReference type="Proteomes" id="UP001172386">
    <property type="component" value="Unassembled WGS sequence"/>
</dbReference>
<sequence>MAEPSNEGSSMVDKVKEKVEDALPTRSKKQEKKDKKAAEKAVKKEQYAKEGSAAPKKAPKAVSIEPTVVRDPDAMFKEGWLDEVRKERPAKDVYTRFPPEPNGYLHIGHSKAIAVNFGFARYHGGKCYLRFDDTNPEAEEEKFFSAIEDIIAWLGFKPYKITYSSDNFDRLYDLAEKLILRDGAYICECNDEQIKDQRGGTDEKNKHPRYACKHRDRPVDESLAEFRAMRDGKYKPKEAFLRMKQDDFKTGNPQMWDLAAYRIIDEPAHHRTGKKWRIYPTYDFTHCLCDSFEGITHSLCTVEFINSRESYEWLCDAVEVYKPMQREYGRLNLTGTIMSKRKIARLVKEGKVFDWDDPRLYTLVALRRRGVPPGAILSFVNELGVTTARSNIQTVRFESSVRKYLEMTVPRLMVVIDPIKVIIDNLPEDYVEEVENTFGPKNVEMGSHMLPFTRTVYIERDDFRETASKDFFRLAPGASVGLLKVTYPITCTSFKKDDATGLVTEIRATLDTPAEGETFKKPKSYIHWVAESPKHNSPVKVDARVFNPLFKSENPETVEPDFMADIREDSLVTYSNALAEVGLTEIQRRAPWPEEAGEANDGAEGAHGEVKKPGPESVRFQAMRVGYFCMDKETTADKIILNRIVGLKEDSGKAA</sequence>
<organism evidence="1 2">
    <name type="scientific">Neophaeococcomyces mojaviensis</name>
    <dbReference type="NCBI Taxonomy" id="3383035"/>
    <lineage>
        <taxon>Eukaryota</taxon>
        <taxon>Fungi</taxon>
        <taxon>Dikarya</taxon>
        <taxon>Ascomycota</taxon>
        <taxon>Pezizomycotina</taxon>
        <taxon>Eurotiomycetes</taxon>
        <taxon>Chaetothyriomycetidae</taxon>
        <taxon>Chaetothyriales</taxon>
        <taxon>Chaetothyriales incertae sedis</taxon>
        <taxon>Neophaeococcomyces</taxon>
    </lineage>
</organism>
<evidence type="ECO:0000313" key="1">
    <source>
        <dbReference type="EMBL" id="KAJ9655807.1"/>
    </source>
</evidence>
<evidence type="ECO:0000313" key="2">
    <source>
        <dbReference type="Proteomes" id="UP001172386"/>
    </source>
</evidence>
<name>A0ACC3A630_9EURO</name>
<proteinExistence type="predicted"/>
<dbReference type="EMBL" id="JAPDRQ010000089">
    <property type="protein sequence ID" value="KAJ9655807.1"/>
    <property type="molecule type" value="Genomic_DNA"/>
</dbReference>
<reference evidence="1" key="1">
    <citation type="submission" date="2022-10" db="EMBL/GenBank/DDBJ databases">
        <title>Culturing micro-colonial fungi from biological soil crusts in the Mojave desert and describing Neophaeococcomyces mojavensis, and introducing the new genera and species Taxawa tesnikishii.</title>
        <authorList>
            <person name="Kurbessoian T."/>
            <person name="Stajich J.E."/>
        </authorList>
    </citation>
    <scope>NUCLEOTIDE SEQUENCE</scope>
    <source>
        <strain evidence="1">JES_112</strain>
    </source>
</reference>
<dbReference type="EC" id="6.1.1.18" evidence="1"/>
<gene>
    <name evidence="1" type="primary">GLN4</name>
    <name evidence="1" type="ORF">H2198_005427</name>
</gene>
<keyword evidence="1" id="KW-0436">Ligase</keyword>
<accession>A0ACC3A630</accession>
<protein>
    <submittedName>
        <fullName evidence="1">Glutaminyl-tRNA synthetase</fullName>
        <ecNumber evidence="1">6.1.1.18</ecNumber>
    </submittedName>
</protein>